<dbReference type="EMBL" id="JNSL01000002">
    <property type="protein sequence ID" value="KGA21726.1"/>
    <property type="molecule type" value="Genomic_DNA"/>
</dbReference>
<organism evidence="3">
    <name type="scientific">freshwater metagenome</name>
    <dbReference type="NCBI Taxonomy" id="449393"/>
    <lineage>
        <taxon>unclassified sequences</taxon>
        <taxon>metagenomes</taxon>
        <taxon>ecological metagenomes</taxon>
    </lineage>
</organism>
<evidence type="ECO:0000259" key="2">
    <source>
        <dbReference type="Pfam" id="PF00884"/>
    </source>
</evidence>
<proteinExistence type="predicted"/>
<reference evidence="3" key="1">
    <citation type="submission" date="2014-06" db="EMBL/GenBank/DDBJ databases">
        <title>Key roles for freshwater Actinobacteria revealed by deep metagenomic sequencing.</title>
        <authorList>
            <person name="Ghai R."/>
            <person name="Mizuno C.M."/>
            <person name="Picazo A."/>
            <person name="Camacho A."/>
            <person name="Rodriguez-Valera F."/>
        </authorList>
    </citation>
    <scope>NUCLEOTIDE SEQUENCE</scope>
</reference>
<dbReference type="InterPro" id="IPR000917">
    <property type="entry name" value="Sulfatase_N"/>
</dbReference>
<gene>
    <name evidence="3" type="ORF">GM51_0820</name>
</gene>
<dbReference type="PANTHER" id="PTHR43108">
    <property type="entry name" value="N-ACETYLGLUCOSAMINE-6-SULFATASE FAMILY MEMBER"/>
    <property type="match status" value="1"/>
</dbReference>
<accession>A0A094R3X7</accession>
<evidence type="ECO:0000256" key="1">
    <source>
        <dbReference type="SAM" id="Phobius"/>
    </source>
</evidence>
<evidence type="ECO:0000313" key="3">
    <source>
        <dbReference type="EMBL" id="KGA21726.1"/>
    </source>
</evidence>
<feature type="transmembrane region" description="Helical" evidence="1">
    <location>
        <begin position="63"/>
        <end position="81"/>
    </location>
</feature>
<feature type="domain" description="Sulfatase N-terminal" evidence="2">
    <location>
        <begin position="179"/>
        <end position="481"/>
    </location>
</feature>
<dbReference type="InterPro" id="IPR017850">
    <property type="entry name" value="Alkaline_phosphatase_core_sf"/>
</dbReference>
<comment type="caution">
    <text evidence="3">The sequence shown here is derived from an EMBL/GenBank/DDBJ whole genome shotgun (WGS) entry which is preliminary data.</text>
</comment>
<protein>
    <recommendedName>
        <fullName evidence="2">Sulfatase N-terminal domain-containing protein</fullName>
    </recommendedName>
</protein>
<dbReference type="AlphaFoldDB" id="A0A094R3X7"/>
<name>A0A094R3X7_9ZZZZ</name>
<dbReference type="SUPFAM" id="SSF53649">
    <property type="entry name" value="Alkaline phosphatase-like"/>
    <property type="match status" value="1"/>
</dbReference>
<dbReference type="Pfam" id="PF00884">
    <property type="entry name" value="Sulfatase"/>
    <property type="match status" value="1"/>
</dbReference>
<dbReference type="PANTHER" id="PTHR43108:SF8">
    <property type="entry name" value="SD21168P"/>
    <property type="match status" value="1"/>
</dbReference>
<feature type="transmembrane region" description="Helical" evidence="1">
    <location>
        <begin position="116"/>
        <end position="136"/>
    </location>
</feature>
<feature type="transmembrane region" description="Helical" evidence="1">
    <location>
        <begin position="28"/>
        <end position="51"/>
    </location>
</feature>
<sequence>MAIAQPLLDLYGKNTTVFSAAKLSPLEVLVFLLLVGLAPAFMCVGLDRFSALFGPKVNEATRLCLISGLSLLLGLAVARWLDVNRNIPSISIGLLFALVIPFAFDRSKPVREWSRWLSLLAVAVIGSAVIAMQPVLLESNGPESDAVVGNKDITVLQVIFDEFPLYSLLDSDGQINSERFPGFAELAKGSTWYRNAVAESNFTHQAVPAVLASQVPDQVGGPFLAQYPKNIFTLFAGATDVGGIEPVTSLCPHSVCGGKAGATASFSAGRLQTFLRDAAYVYGQRVFPPVLRKYVPSIEGTWGGFGAVANEFKDQFAVGALSQVDAIERGVDIVSKSTSPRVQVVHSLLPHAPWRITPDLRVDELSPTISTQNPDDEEVIRDMYQTFLYQVGAADQVITNLIKKLKQSGKWDSTLLVVTADHGISFIPTMPQRHTDFTYPEQVADIYRIPTFVKYPNQKAGVASDCAITNLDLLPTIIDVTQTKSSWTFAGMSLANDCPTGRTRTIVSATGESAVLSGGFEEVRERAAHYAQIVSNVGSIRKVAAVGKSASLIGTRIGDHTADRRISSWTAKQKRLFQNVSGKRGATVPGMVTGKVTLSQSLEDGTEGIITVDGVAAGVIGELSGARSDVTFASVLDYTLLTPGPHTIELFIRNPDGTITSLGAPS</sequence>
<keyword evidence="1" id="KW-1133">Transmembrane helix</keyword>
<keyword evidence="1" id="KW-0812">Transmembrane</keyword>
<feature type="transmembrane region" description="Helical" evidence="1">
    <location>
        <begin position="87"/>
        <end position="104"/>
    </location>
</feature>
<keyword evidence="1" id="KW-0472">Membrane</keyword>
<dbReference type="Gene3D" id="3.40.720.10">
    <property type="entry name" value="Alkaline Phosphatase, subunit A"/>
    <property type="match status" value="1"/>
</dbReference>